<keyword evidence="4 5" id="KW-0808">Transferase</keyword>
<evidence type="ECO:0000256" key="3">
    <source>
        <dbReference type="ARBA" id="ARBA00022490"/>
    </source>
</evidence>
<evidence type="ECO:0000256" key="5">
    <source>
        <dbReference type="RuleBase" id="RU361155"/>
    </source>
</evidence>
<dbReference type="InterPro" id="IPR000863">
    <property type="entry name" value="Sulfotransferase_dom"/>
</dbReference>
<dbReference type="Gene3D" id="3.40.50.300">
    <property type="entry name" value="P-loop containing nucleotide triphosphate hydrolases"/>
    <property type="match status" value="1"/>
</dbReference>
<sequence length="285" mass="32816">MAHEYFTHKGVLFPSLFYSPAALSYVENEFQVRDDDIFNVTYPKSGTNWMLEILSLIRCDGDPGWVRSVLNWERAPWVGSQKGLEAALKYPPPRLLCSHLPVQLFPRSLQGSKAKIIYTLRCPKDILVSLYHFTKLFPHIKTLGSLDSFLEDFLSGNVGYGSWFDHVTGWMGLKGNENFFSITYEELQEDPRGSVRRICHFLGKELSEEQVAAVVENASFQSMRANKMSNFSQVVDEKMDHHKGQLLRKGICGDWRNHFSEAQSQRFDAVYRERMQGLGMTFPWD</sequence>
<proteinExistence type="inferred from homology"/>
<accession>A0A8T1SBW4</accession>
<comment type="similarity">
    <text evidence="2 5">Belongs to the sulfotransferase 1 family.</text>
</comment>
<dbReference type="Proteomes" id="UP000765507">
    <property type="component" value="Unassembled WGS sequence"/>
</dbReference>
<dbReference type="AlphaFoldDB" id="A0A8T1SBW4"/>
<dbReference type="FunFam" id="3.40.50.300:FF:000433">
    <property type="entry name" value="Estrogen sulfotransferase"/>
    <property type="match status" value="1"/>
</dbReference>
<dbReference type="EC" id="2.8.2.-" evidence="5"/>
<evidence type="ECO:0000256" key="1">
    <source>
        <dbReference type="ARBA" id="ARBA00004496"/>
    </source>
</evidence>
<comment type="caution">
    <text evidence="7">The sequence shown here is derived from an EMBL/GenBank/DDBJ whole genome shotgun (WGS) entry which is preliminary data.</text>
</comment>
<organism evidence="7 8">
    <name type="scientific">Chelydra serpentina</name>
    <name type="common">Snapping turtle</name>
    <name type="synonym">Testudo serpentina</name>
    <dbReference type="NCBI Taxonomy" id="8475"/>
    <lineage>
        <taxon>Eukaryota</taxon>
        <taxon>Metazoa</taxon>
        <taxon>Chordata</taxon>
        <taxon>Craniata</taxon>
        <taxon>Vertebrata</taxon>
        <taxon>Euteleostomi</taxon>
        <taxon>Archelosauria</taxon>
        <taxon>Testudinata</taxon>
        <taxon>Testudines</taxon>
        <taxon>Cryptodira</taxon>
        <taxon>Durocryptodira</taxon>
        <taxon>Americhelydia</taxon>
        <taxon>Chelydroidea</taxon>
        <taxon>Chelydridae</taxon>
        <taxon>Chelydra</taxon>
    </lineage>
</organism>
<evidence type="ECO:0000259" key="6">
    <source>
        <dbReference type="Pfam" id="PF00685"/>
    </source>
</evidence>
<evidence type="ECO:0000256" key="4">
    <source>
        <dbReference type="ARBA" id="ARBA00022679"/>
    </source>
</evidence>
<dbReference type="PANTHER" id="PTHR11783">
    <property type="entry name" value="SULFOTRANSFERASE SULT"/>
    <property type="match status" value="1"/>
</dbReference>
<evidence type="ECO:0000256" key="2">
    <source>
        <dbReference type="ARBA" id="ARBA00005771"/>
    </source>
</evidence>
<feature type="domain" description="Sulfotransferase" evidence="6">
    <location>
        <begin position="34"/>
        <end position="279"/>
    </location>
</feature>
<dbReference type="InterPro" id="IPR027417">
    <property type="entry name" value="P-loop_NTPase"/>
</dbReference>
<comment type="subcellular location">
    <subcellularLocation>
        <location evidence="1">Cytoplasm</location>
    </subcellularLocation>
</comment>
<keyword evidence="8" id="KW-1185">Reference proteome</keyword>
<reference evidence="7 8" key="1">
    <citation type="journal article" date="2020" name="G3 (Bethesda)">
        <title>Draft Genome of the Common Snapping Turtle, Chelydra serpentina, a Model for Phenotypic Plasticity in Reptiles.</title>
        <authorList>
            <person name="Das D."/>
            <person name="Singh S.K."/>
            <person name="Bierstedt J."/>
            <person name="Erickson A."/>
            <person name="Galli G.L.J."/>
            <person name="Crossley D.A. 2nd"/>
            <person name="Rhen T."/>
        </authorList>
    </citation>
    <scope>NUCLEOTIDE SEQUENCE [LARGE SCALE GENOMIC DNA]</scope>
    <source>
        <strain evidence="7">KW</strain>
    </source>
</reference>
<dbReference type="GO" id="GO:0008146">
    <property type="term" value="F:sulfotransferase activity"/>
    <property type="evidence" value="ECO:0007669"/>
    <property type="project" value="InterPro"/>
</dbReference>
<dbReference type="Pfam" id="PF00685">
    <property type="entry name" value="Sulfotransfer_1"/>
    <property type="match status" value="1"/>
</dbReference>
<evidence type="ECO:0000313" key="7">
    <source>
        <dbReference type="EMBL" id="KAG6926104.1"/>
    </source>
</evidence>
<dbReference type="SUPFAM" id="SSF52540">
    <property type="entry name" value="P-loop containing nucleoside triphosphate hydrolases"/>
    <property type="match status" value="1"/>
</dbReference>
<gene>
    <name evidence="7" type="ORF">G0U57_012773</name>
</gene>
<dbReference type="EMBL" id="JAHGAV010000345">
    <property type="protein sequence ID" value="KAG6926104.1"/>
    <property type="molecule type" value="Genomic_DNA"/>
</dbReference>
<keyword evidence="3" id="KW-0963">Cytoplasm</keyword>
<dbReference type="OrthoDB" id="205623at2759"/>
<protein>
    <recommendedName>
        <fullName evidence="5">Sulfotransferase</fullName>
        <ecNumber evidence="5">2.8.2.-</ecNumber>
    </recommendedName>
</protein>
<evidence type="ECO:0000313" key="8">
    <source>
        <dbReference type="Proteomes" id="UP000765507"/>
    </source>
</evidence>
<name>A0A8T1SBW4_CHESE</name>
<dbReference type="GO" id="GO:0005737">
    <property type="term" value="C:cytoplasm"/>
    <property type="evidence" value="ECO:0007669"/>
    <property type="project" value="UniProtKB-SubCell"/>
</dbReference>